<dbReference type="Proteomes" id="UP000694251">
    <property type="component" value="Chromosome 7"/>
</dbReference>
<dbReference type="OrthoDB" id="1103411at2759"/>
<feature type="domain" description="Phytocyanin" evidence="3">
    <location>
        <begin position="52"/>
        <end position="155"/>
    </location>
</feature>
<keyword evidence="2" id="KW-0325">Glycoprotein</keyword>
<dbReference type="PANTHER" id="PTHR33021:SF312">
    <property type="entry name" value="PHYTOCYANIN DOMAIN-CONTAINING PROTEIN"/>
    <property type="match status" value="1"/>
</dbReference>
<organism evidence="4 5">
    <name type="scientific">Arabidopsis suecica</name>
    <name type="common">Swedish thale-cress</name>
    <name type="synonym">Cardaminopsis suecica</name>
    <dbReference type="NCBI Taxonomy" id="45249"/>
    <lineage>
        <taxon>Eukaryota</taxon>
        <taxon>Viridiplantae</taxon>
        <taxon>Streptophyta</taxon>
        <taxon>Embryophyta</taxon>
        <taxon>Tracheophyta</taxon>
        <taxon>Spermatophyta</taxon>
        <taxon>Magnoliopsida</taxon>
        <taxon>eudicotyledons</taxon>
        <taxon>Gunneridae</taxon>
        <taxon>Pentapetalae</taxon>
        <taxon>rosids</taxon>
        <taxon>malvids</taxon>
        <taxon>Brassicales</taxon>
        <taxon>Brassicaceae</taxon>
        <taxon>Camelineae</taxon>
        <taxon>Arabidopsis</taxon>
    </lineage>
</organism>
<dbReference type="AlphaFoldDB" id="A0A8T2BV72"/>
<dbReference type="FunFam" id="2.60.40.420:FF:000034">
    <property type="entry name" value="Cupredoxin superfamily protein"/>
    <property type="match status" value="1"/>
</dbReference>
<dbReference type="PANTHER" id="PTHR33021">
    <property type="entry name" value="BLUE COPPER PROTEIN"/>
    <property type="match status" value="1"/>
</dbReference>
<accession>A0A8T2BV72</accession>
<gene>
    <name evidence="4" type="ORF">ISN44_As07g023520</name>
</gene>
<dbReference type="Pfam" id="PF02298">
    <property type="entry name" value="Cu_bind_like"/>
    <property type="match status" value="1"/>
</dbReference>
<dbReference type="InterPro" id="IPR003245">
    <property type="entry name" value="Phytocyanin_dom"/>
</dbReference>
<keyword evidence="1" id="KW-1015">Disulfide bond</keyword>
<dbReference type="InterPro" id="IPR039391">
    <property type="entry name" value="Phytocyanin-like"/>
</dbReference>
<comment type="caution">
    <text evidence="4">The sequence shown here is derived from an EMBL/GenBank/DDBJ whole genome shotgun (WGS) entry which is preliminary data.</text>
</comment>
<evidence type="ECO:0000313" key="5">
    <source>
        <dbReference type="Proteomes" id="UP000694251"/>
    </source>
</evidence>
<dbReference type="GO" id="GO:0005886">
    <property type="term" value="C:plasma membrane"/>
    <property type="evidence" value="ECO:0007669"/>
    <property type="project" value="TreeGrafter"/>
</dbReference>
<sequence length="185" mass="21189">MRNNNFYSLSTSDTLKAGRRKTTPITIGSRIRNSTLATLSYSNTTARRHSSLRRFVGDSNEWRVPEVADFYYKWSEGKQFHVGDSLLFYYDYEVDDVLEISGDLEFKACDPNSPISVHNQGQDLITLTKPGIHYSISSKTVDCEAGLKLRVVVQPLPEVVPEKMNLSPLDRLIKWLQNFRPQPHH</sequence>
<keyword evidence="5" id="KW-1185">Reference proteome</keyword>
<evidence type="ECO:0000313" key="4">
    <source>
        <dbReference type="EMBL" id="KAG7590160.1"/>
    </source>
</evidence>
<dbReference type="PROSITE" id="PS51485">
    <property type="entry name" value="PHYTOCYANIN"/>
    <property type="match status" value="1"/>
</dbReference>
<dbReference type="GO" id="GO:0009055">
    <property type="term" value="F:electron transfer activity"/>
    <property type="evidence" value="ECO:0007669"/>
    <property type="project" value="InterPro"/>
</dbReference>
<evidence type="ECO:0000259" key="3">
    <source>
        <dbReference type="PROSITE" id="PS51485"/>
    </source>
</evidence>
<name>A0A8T2BV72_ARASU</name>
<dbReference type="EMBL" id="JAEFBJ010000007">
    <property type="protein sequence ID" value="KAG7590160.1"/>
    <property type="molecule type" value="Genomic_DNA"/>
</dbReference>
<proteinExistence type="predicted"/>
<evidence type="ECO:0000256" key="1">
    <source>
        <dbReference type="ARBA" id="ARBA00023157"/>
    </source>
</evidence>
<evidence type="ECO:0000256" key="2">
    <source>
        <dbReference type="ARBA" id="ARBA00023180"/>
    </source>
</evidence>
<reference evidence="4 5" key="1">
    <citation type="submission" date="2020-12" db="EMBL/GenBank/DDBJ databases">
        <title>Concerted genomic and epigenomic changes stabilize Arabidopsis allopolyploids.</title>
        <authorList>
            <person name="Chen Z."/>
        </authorList>
    </citation>
    <scope>NUCLEOTIDE SEQUENCE [LARGE SCALE GENOMIC DNA]</scope>
    <source>
        <strain evidence="4">As9502</strain>
        <tissue evidence="4">Leaf</tissue>
    </source>
</reference>
<protein>
    <submittedName>
        <fullName evidence="4">Phytocyanin domain</fullName>
    </submittedName>
</protein>